<gene>
    <name evidence="1" type="ORF">ACEZ3G_03360</name>
</gene>
<comment type="caution">
    <text evidence="1">The sequence shown here is derived from an EMBL/GenBank/DDBJ whole genome shotgun (WGS) entry which is preliminary data.</text>
</comment>
<evidence type="ECO:0000313" key="1">
    <source>
        <dbReference type="EMBL" id="MFH6602500.1"/>
    </source>
</evidence>
<protein>
    <submittedName>
        <fullName evidence="1">Uncharacterized protein</fullName>
    </submittedName>
</protein>
<organism evidence="1 2">
    <name type="scientific">Meishania litoralis</name>
    <dbReference type="NCBI Taxonomy" id="3434685"/>
    <lineage>
        <taxon>Bacteria</taxon>
        <taxon>Pseudomonadati</taxon>
        <taxon>Bacteroidota</taxon>
        <taxon>Flavobacteriia</taxon>
        <taxon>Flavobacteriales</taxon>
        <taxon>Flavobacteriaceae</taxon>
        <taxon>Meishania</taxon>
    </lineage>
</organism>
<dbReference type="Proteomes" id="UP001595191">
    <property type="component" value="Unassembled WGS sequence"/>
</dbReference>
<keyword evidence="2" id="KW-1185">Reference proteome</keyword>
<dbReference type="EMBL" id="JBHFPV010000001">
    <property type="protein sequence ID" value="MFH6602500.1"/>
    <property type="molecule type" value="Genomic_DNA"/>
</dbReference>
<name>A0ACC7LHM3_9FLAO</name>
<evidence type="ECO:0000313" key="2">
    <source>
        <dbReference type="Proteomes" id="UP001595191"/>
    </source>
</evidence>
<sequence>MCLRVISLFTIVMFAFKVHSHPTGNLIVVNDYVLWSYINPVQDKDHHACIMIWKEGTEPRPLITSKFPASDFMAYAKSRTVYLIERKYIQENDTFEARVLKGSLDGEFEEIWPWFKDEWRIGEGGFAMPSDDEIVFCSYPDILRLKKGKAPKPFLEFGREVKRARFLTDGNILLLADDRCWLTDDQGNVFKEWKNLIDENVDEPPLGRNQIFDVDYSDGKLLVAYWGKRCFYSIDENGNREIVWQLDDPDTPHWVAFRGNERLLFASKLIFDGSMPRPRLVSVNDKETKPVWITD</sequence>
<reference evidence="1" key="1">
    <citation type="submission" date="2024-09" db="EMBL/GenBank/DDBJ databases">
        <authorList>
            <person name="Liu J."/>
        </authorList>
    </citation>
    <scope>NUCLEOTIDE SEQUENCE</scope>
    <source>
        <strain evidence="1">NBU2967</strain>
    </source>
</reference>
<proteinExistence type="predicted"/>
<accession>A0ACC7LHM3</accession>